<feature type="coiled-coil region" evidence="1">
    <location>
        <begin position="45"/>
        <end position="77"/>
    </location>
</feature>
<organism evidence="2">
    <name type="scientific">Mus musculus</name>
    <name type="common">Mouse</name>
    <dbReference type="NCBI Taxonomy" id="10090"/>
    <lineage>
        <taxon>Eukaryota</taxon>
        <taxon>Metazoa</taxon>
        <taxon>Chordata</taxon>
        <taxon>Craniata</taxon>
        <taxon>Vertebrata</taxon>
        <taxon>Euteleostomi</taxon>
        <taxon>Mammalia</taxon>
        <taxon>Eutheria</taxon>
        <taxon>Euarchontoglires</taxon>
        <taxon>Glires</taxon>
        <taxon>Rodentia</taxon>
        <taxon>Myomorpha</taxon>
        <taxon>Muroidea</taxon>
        <taxon>Muridae</taxon>
        <taxon>Murinae</taxon>
        <taxon>Mus</taxon>
        <taxon>Mus</taxon>
    </lineage>
</organism>
<dbReference type="AGR" id="MGI:106441"/>
<proteinExistence type="evidence at transcript level"/>
<feature type="non-terminal residue" evidence="2">
    <location>
        <position position="1"/>
    </location>
</feature>
<dbReference type="AlphaFoldDB" id="Q9ER82"/>
<keyword evidence="1" id="KW-0175">Coiled coil</keyword>
<dbReference type="EMBL" id="AJ250693">
    <property type="protein sequence ID" value="CAC08505.1"/>
    <property type="molecule type" value="mRNA"/>
</dbReference>
<protein>
    <submittedName>
        <fullName evidence="2">Sr528 protein</fullName>
    </submittedName>
</protein>
<evidence type="ECO:0000313" key="3">
    <source>
        <dbReference type="MGI" id="MGI:106441"/>
    </source>
</evidence>
<name>Q9ER82_MOUSE</name>
<accession>Q9ER82</accession>
<dbReference type="MGI" id="MGI:106441">
    <property type="gene designation" value="Zranb1"/>
</dbReference>
<sequence>YPKQNMQHGASHTLPDLLPSYLSVPHSQERIDCICMRRWRTLVELQFVKKKKKKKKKEKKEKKRKKKKNNLILLTELFFPFKL</sequence>
<evidence type="ECO:0000313" key="2">
    <source>
        <dbReference type="EMBL" id="CAC08505.1"/>
    </source>
</evidence>
<evidence type="ECO:0000256" key="1">
    <source>
        <dbReference type="SAM" id="Coils"/>
    </source>
</evidence>
<gene>
    <name evidence="3" type="primary">Zranb1</name>
    <name evidence="2" type="synonym">sr528</name>
</gene>
<reference evidence="2" key="1">
    <citation type="submission" date="1999-11" db="EMBL/GenBank/DDBJ databases">
        <title>Murine genes identified from skeletal muscle mRNA which had undergone 7 days of passive stretch in vivo.</title>
        <authorList>
            <person name="Kemp T.J."/>
            <person name="Sadusky T.J."/>
            <person name="Carey N."/>
            <person name="Coulton G.R."/>
        </authorList>
    </citation>
    <scope>NUCLEOTIDE SEQUENCE</scope>
    <source>
        <strain evidence="2">C57BL/10</strain>
        <tissue evidence="2">Skeletal Muscle</tissue>
    </source>
</reference>